<dbReference type="NCBIfam" id="NF008687">
    <property type="entry name" value="PRK11706.1"/>
    <property type="match status" value="1"/>
</dbReference>
<keyword evidence="1" id="KW-0808">Transferase</keyword>
<dbReference type="GO" id="GO:0000271">
    <property type="term" value="P:polysaccharide biosynthetic process"/>
    <property type="evidence" value="ECO:0007669"/>
    <property type="project" value="TreeGrafter"/>
</dbReference>
<dbReference type="Pfam" id="PF01041">
    <property type="entry name" value="DegT_DnrJ_EryC1"/>
    <property type="match status" value="1"/>
</dbReference>
<dbReference type="SUPFAM" id="SSF53383">
    <property type="entry name" value="PLP-dependent transferases"/>
    <property type="match status" value="1"/>
</dbReference>
<dbReference type="PANTHER" id="PTHR30244">
    <property type="entry name" value="TRANSAMINASE"/>
    <property type="match status" value="1"/>
</dbReference>
<keyword evidence="1" id="KW-0032">Aminotransferase</keyword>
<dbReference type="Gene3D" id="3.90.1150.10">
    <property type="entry name" value="Aspartate Aminotransferase, domain 1"/>
    <property type="match status" value="1"/>
</dbReference>
<organism evidence="1">
    <name type="scientific">hydrothermal vent metagenome</name>
    <dbReference type="NCBI Taxonomy" id="652676"/>
    <lineage>
        <taxon>unclassified sequences</taxon>
        <taxon>metagenomes</taxon>
        <taxon>ecological metagenomes</taxon>
    </lineage>
</organism>
<accession>A0A3B0XZT7</accession>
<protein>
    <submittedName>
        <fullName evidence="1">dTDP-4-amino-4,6-dideoxygalactose transaminase</fullName>
        <ecNumber evidence="1">2.6.1.59</ecNumber>
    </submittedName>
</protein>
<dbReference type="InterPro" id="IPR000653">
    <property type="entry name" value="DegT/StrS_aminotransferase"/>
</dbReference>
<dbReference type="InterPro" id="IPR012749">
    <property type="entry name" value="WecE-like"/>
</dbReference>
<name>A0A3B0XZT7_9ZZZZ</name>
<reference evidence="1" key="1">
    <citation type="submission" date="2018-06" db="EMBL/GenBank/DDBJ databases">
        <authorList>
            <person name="Zhirakovskaya E."/>
        </authorList>
    </citation>
    <scope>NUCLEOTIDE SEQUENCE</scope>
</reference>
<dbReference type="PIRSF" id="PIRSF000390">
    <property type="entry name" value="PLP_StrS"/>
    <property type="match status" value="1"/>
</dbReference>
<dbReference type="NCBIfam" id="TIGR02379">
    <property type="entry name" value="ECA_wecE"/>
    <property type="match status" value="1"/>
</dbReference>
<proteinExistence type="predicted"/>
<dbReference type="GO" id="GO:0030170">
    <property type="term" value="F:pyridoxal phosphate binding"/>
    <property type="evidence" value="ECO:0007669"/>
    <property type="project" value="TreeGrafter"/>
</dbReference>
<evidence type="ECO:0000313" key="1">
    <source>
        <dbReference type="EMBL" id="VAW67389.1"/>
    </source>
</evidence>
<dbReference type="EC" id="2.6.1.59" evidence="1"/>
<dbReference type="InterPro" id="IPR015421">
    <property type="entry name" value="PyrdxlP-dep_Trfase_major"/>
</dbReference>
<dbReference type="PANTHER" id="PTHR30244:SF34">
    <property type="entry name" value="DTDP-4-AMINO-4,6-DIDEOXYGALACTOSE TRANSAMINASE"/>
    <property type="match status" value="1"/>
</dbReference>
<dbReference type="InterPro" id="IPR015424">
    <property type="entry name" value="PyrdxlP-dep_Trfase"/>
</dbReference>
<dbReference type="AlphaFoldDB" id="A0A3B0XZT7"/>
<sequence length="380" mass="42921">MSDARVPFNKPFISGKELYYIANAVMKGHISGNGYYTKKCEQFLQEFTHCHKVLMTNSATAALEMACILIGLKPGDEVIMPSFTFVSTANAVVLRGATPVFCDIDSKSFNLDASKLQQCLTEKTKAIIPVHYAGQSCDMNKIMGFARKNNLYVIEDAAQSVGAYYEGKHSGTIADIGCFSFHETKNIMCGEGGALLINNPEFIKQAEIIREKGTNREAFFRNEVDLYTWVEQGSSYLPSELQMAFLYAQLENLQQVIKQRKKAVEYYMLHLRSLQDGGKIQLPVTEQYIETNYHLFSILCGSQNERTQLIEHLKKHNISAVFHYIPLHSSPAGQKYGRAEPVELCVTDDISTRLLRLPVYFDITIEEQNHVVNTVEKFYA</sequence>
<dbReference type="EMBL" id="UOFI01000097">
    <property type="protein sequence ID" value="VAW67389.1"/>
    <property type="molecule type" value="Genomic_DNA"/>
</dbReference>
<gene>
    <name evidence="1" type="ORF">MNBD_GAMMA09-3808</name>
</gene>
<dbReference type="GO" id="GO:0019180">
    <property type="term" value="F:dTDP-4-amino-4,6-dideoxygalactose transaminase activity"/>
    <property type="evidence" value="ECO:0007669"/>
    <property type="project" value="UniProtKB-EC"/>
</dbReference>
<dbReference type="InterPro" id="IPR015422">
    <property type="entry name" value="PyrdxlP-dep_Trfase_small"/>
</dbReference>
<dbReference type="CDD" id="cd00616">
    <property type="entry name" value="AHBA_syn"/>
    <property type="match status" value="1"/>
</dbReference>
<dbReference type="Gene3D" id="3.40.640.10">
    <property type="entry name" value="Type I PLP-dependent aspartate aminotransferase-like (Major domain)"/>
    <property type="match status" value="1"/>
</dbReference>